<organism evidence="9 10">
    <name type="scientific">Jannaschia pagri</name>
    <dbReference type="NCBI Taxonomy" id="2829797"/>
    <lineage>
        <taxon>Bacteria</taxon>
        <taxon>Pseudomonadati</taxon>
        <taxon>Pseudomonadota</taxon>
        <taxon>Alphaproteobacteria</taxon>
        <taxon>Rhodobacterales</taxon>
        <taxon>Roseobacteraceae</taxon>
        <taxon>Jannaschia</taxon>
    </lineage>
</organism>
<dbReference type="SUPFAM" id="SSF88946">
    <property type="entry name" value="Sigma2 domain of RNA polymerase sigma factors"/>
    <property type="match status" value="1"/>
</dbReference>
<accession>A0ABQ4NHL2</accession>
<dbReference type="PANTHER" id="PTHR43133">
    <property type="entry name" value="RNA POLYMERASE ECF-TYPE SIGMA FACTO"/>
    <property type="match status" value="1"/>
</dbReference>
<comment type="similarity">
    <text evidence="1 6">Belongs to the sigma-70 factor family. ECF subfamily.</text>
</comment>
<feature type="domain" description="RNA polymerase sigma-70 region 2" evidence="7">
    <location>
        <begin position="21"/>
        <end position="86"/>
    </location>
</feature>
<evidence type="ECO:0000259" key="7">
    <source>
        <dbReference type="Pfam" id="PF04542"/>
    </source>
</evidence>
<evidence type="ECO:0000256" key="3">
    <source>
        <dbReference type="ARBA" id="ARBA00023082"/>
    </source>
</evidence>
<dbReference type="RefSeq" id="WP_220747396.1">
    <property type="nucleotide sequence ID" value="NZ_BPFH01000001.1"/>
</dbReference>
<evidence type="ECO:0000313" key="9">
    <source>
        <dbReference type="EMBL" id="GIT93896.1"/>
    </source>
</evidence>
<evidence type="ECO:0000256" key="1">
    <source>
        <dbReference type="ARBA" id="ARBA00010641"/>
    </source>
</evidence>
<dbReference type="NCBIfam" id="TIGR02937">
    <property type="entry name" value="sigma70-ECF"/>
    <property type="match status" value="1"/>
</dbReference>
<name>A0ABQ4NHL2_9RHOB</name>
<dbReference type="Gene3D" id="1.10.10.10">
    <property type="entry name" value="Winged helix-like DNA-binding domain superfamily/Winged helix DNA-binding domain"/>
    <property type="match status" value="1"/>
</dbReference>
<protein>
    <recommendedName>
        <fullName evidence="6">RNA polymerase sigma factor</fullName>
    </recommendedName>
</protein>
<reference evidence="9 10" key="1">
    <citation type="submission" date="2021-05" db="EMBL/GenBank/DDBJ databases">
        <title>Bacteria Genome sequencing.</title>
        <authorList>
            <person name="Takabe Y."/>
            <person name="Nakajima Y."/>
            <person name="Suzuki S."/>
            <person name="Shiozaki T."/>
        </authorList>
    </citation>
    <scope>NUCLEOTIDE SEQUENCE [LARGE SCALE GENOMIC DNA]</scope>
    <source>
        <strain evidence="9 10">AI_62</strain>
    </source>
</reference>
<dbReference type="InterPro" id="IPR014284">
    <property type="entry name" value="RNA_pol_sigma-70_dom"/>
</dbReference>
<dbReference type="CDD" id="cd06171">
    <property type="entry name" value="Sigma70_r4"/>
    <property type="match status" value="1"/>
</dbReference>
<dbReference type="EMBL" id="BPFH01000001">
    <property type="protein sequence ID" value="GIT93896.1"/>
    <property type="molecule type" value="Genomic_DNA"/>
</dbReference>
<dbReference type="PROSITE" id="PS01063">
    <property type="entry name" value="SIGMA70_ECF"/>
    <property type="match status" value="1"/>
</dbReference>
<evidence type="ECO:0000313" key="10">
    <source>
        <dbReference type="Proteomes" id="UP000786693"/>
    </source>
</evidence>
<dbReference type="InterPro" id="IPR013249">
    <property type="entry name" value="RNA_pol_sigma70_r4_t2"/>
</dbReference>
<proteinExistence type="inferred from homology"/>
<evidence type="ECO:0000256" key="5">
    <source>
        <dbReference type="ARBA" id="ARBA00023163"/>
    </source>
</evidence>
<evidence type="ECO:0000256" key="4">
    <source>
        <dbReference type="ARBA" id="ARBA00023125"/>
    </source>
</evidence>
<keyword evidence="2 6" id="KW-0805">Transcription regulation</keyword>
<keyword evidence="5 6" id="KW-0804">Transcription</keyword>
<dbReference type="PANTHER" id="PTHR43133:SF8">
    <property type="entry name" value="RNA POLYMERASE SIGMA FACTOR HI_1459-RELATED"/>
    <property type="match status" value="1"/>
</dbReference>
<comment type="caution">
    <text evidence="9">The sequence shown here is derived from an EMBL/GenBank/DDBJ whole genome shotgun (WGS) entry which is preliminary data.</text>
</comment>
<dbReference type="InterPro" id="IPR036388">
    <property type="entry name" value="WH-like_DNA-bd_sf"/>
</dbReference>
<dbReference type="Pfam" id="PF04542">
    <property type="entry name" value="Sigma70_r2"/>
    <property type="match status" value="1"/>
</dbReference>
<dbReference type="Pfam" id="PF08281">
    <property type="entry name" value="Sigma70_r4_2"/>
    <property type="match status" value="1"/>
</dbReference>
<dbReference type="InterPro" id="IPR039425">
    <property type="entry name" value="RNA_pol_sigma-70-like"/>
</dbReference>
<dbReference type="InterPro" id="IPR013325">
    <property type="entry name" value="RNA_pol_sigma_r2"/>
</dbReference>
<dbReference type="Proteomes" id="UP000786693">
    <property type="component" value="Unassembled WGS sequence"/>
</dbReference>
<dbReference type="InterPro" id="IPR000838">
    <property type="entry name" value="RNA_pol_sigma70_ECF_CS"/>
</dbReference>
<evidence type="ECO:0000259" key="8">
    <source>
        <dbReference type="Pfam" id="PF08281"/>
    </source>
</evidence>
<dbReference type="InterPro" id="IPR007627">
    <property type="entry name" value="RNA_pol_sigma70_r2"/>
</dbReference>
<evidence type="ECO:0000256" key="6">
    <source>
        <dbReference type="RuleBase" id="RU000716"/>
    </source>
</evidence>
<keyword evidence="4 6" id="KW-0238">DNA-binding</keyword>
<dbReference type="Gene3D" id="1.10.1740.10">
    <property type="match status" value="1"/>
</dbReference>
<feature type="domain" description="RNA polymerase sigma factor 70 region 4 type 2" evidence="8">
    <location>
        <begin position="116"/>
        <end position="167"/>
    </location>
</feature>
<gene>
    <name evidence="9" type="primary">carQ</name>
    <name evidence="9" type="ORF">JANAI62_05190</name>
</gene>
<keyword evidence="10" id="KW-1185">Reference proteome</keyword>
<evidence type="ECO:0000256" key="2">
    <source>
        <dbReference type="ARBA" id="ARBA00023015"/>
    </source>
</evidence>
<keyword evidence="3 6" id="KW-0731">Sigma factor</keyword>
<sequence>MEDRDLLKRIASGDTSAMRVFFERYEASLFAFLRSRGADTQTADDVVQDAMLAVWRTAGSFRGTSRVKTWLFAIGRNKLIDRQRRGSHLQVVEDVPDTADDAPNAEALLIAAQDAERVRACLDRLKPHHLTAMRLAFYEDMTYAEIAEIEGRPEGTIKARVHYAKQLLMRCLGKR</sequence>
<dbReference type="InterPro" id="IPR013324">
    <property type="entry name" value="RNA_pol_sigma_r3/r4-like"/>
</dbReference>
<dbReference type="SUPFAM" id="SSF88659">
    <property type="entry name" value="Sigma3 and sigma4 domains of RNA polymerase sigma factors"/>
    <property type="match status" value="1"/>
</dbReference>